<evidence type="ECO:0000313" key="2">
    <source>
        <dbReference type="Proteomes" id="UP000054097"/>
    </source>
</evidence>
<dbReference type="AlphaFoldDB" id="A0A0C3BQY1"/>
<protein>
    <submittedName>
        <fullName evidence="1">Uncharacterized protein</fullName>
    </submittedName>
</protein>
<keyword evidence="2" id="KW-1185">Reference proteome</keyword>
<dbReference type="HOGENOM" id="CLU_106356_0_0_1"/>
<proteinExistence type="predicted"/>
<sequence length="190" mass="20806">MIKFCSGQRDERLTSTTQNAQSKFTRFERSFNYNLRLKLYTGALSQYGEAGNVPLIKSPALRVPKLVQVPPDIHPLPDSVSAYFVYPFTLESHVLALENQRQQTLATHAAQRSAYLAGRAAEQERRRREMERLKADVDLGRGGVVAGFASASAAASGVGGTHAQREEQMMADLVESLAKLDAAHSASSLL</sequence>
<dbReference type="Proteomes" id="UP000054097">
    <property type="component" value="Unassembled WGS sequence"/>
</dbReference>
<reference evidence="1 2" key="1">
    <citation type="submission" date="2014-04" db="EMBL/GenBank/DDBJ databases">
        <authorList>
            <consortium name="DOE Joint Genome Institute"/>
            <person name="Kuo A."/>
            <person name="Zuccaro A."/>
            <person name="Kohler A."/>
            <person name="Nagy L.G."/>
            <person name="Floudas D."/>
            <person name="Copeland A."/>
            <person name="Barry K.W."/>
            <person name="Cichocki N."/>
            <person name="Veneault-Fourrey C."/>
            <person name="LaButti K."/>
            <person name="Lindquist E.A."/>
            <person name="Lipzen A."/>
            <person name="Lundell T."/>
            <person name="Morin E."/>
            <person name="Murat C."/>
            <person name="Sun H."/>
            <person name="Tunlid A."/>
            <person name="Henrissat B."/>
            <person name="Grigoriev I.V."/>
            <person name="Hibbett D.S."/>
            <person name="Martin F."/>
            <person name="Nordberg H.P."/>
            <person name="Cantor M.N."/>
            <person name="Hua S.X."/>
        </authorList>
    </citation>
    <scope>NUCLEOTIDE SEQUENCE [LARGE SCALE GENOMIC DNA]</scope>
    <source>
        <strain evidence="1 2">MAFF 305830</strain>
    </source>
</reference>
<dbReference type="OrthoDB" id="2506317at2759"/>
<evidence type="ECO:0000313" key="1">
    <source>
        <dbReference type="EMBL" id="KIM33861.1"/>
    </source>
</evidence>
<name>A0A0C3BQY1_SERVB</name>
<gene>
    <name evidence="1" type="ORF">M408DRAFT_60182</name>
</gene>
<reference evidence="2" key="2">
    <citation type="submission" date="2015-01" db="EMBL/GenBank/DDBJ databases">
        <title>Evolutionary Origins and Diversification of the Mycorrhizal Mutualists.</title>
        <authorList>
            <consortium name="DOE Joint Genome Institute"/>
            <consortium name="Mycorrhizal Genomics Consortium"/>
            <person name="Kohler A."/>
            <person name="Kuo A."/>
            <person name="Nagy L.G."/>
            <person name="Floudas D."/>
            <person name="Copeland A."/>
            <person name="Barry K.W."/>
            <person name="Cichocki N."/>
            <person name="Veneault-Fourrey C."/>
            <person name="LaButti K."/>
            <person name="Lindquist E.A."/>
            <person name="Lipzen A."/>
            <person name="Lundell T."/>
            <person name="Morin E."/>
            <person name="Murat C."/>
            <person name="Riley R."/>
            <person name="Ohm R."/>
            <person name="Sun H."/>
            <person name="Tunlid A."/>
            <person name="Henrissat B."/>
            <person name="Grigoriev I.V."/>
            <person name="Hibbett D.S."/>
            <person name="Martin F."/>
        </authorList>
    </citation>
    <scope>NUCLEOTIDE SEQUENCE [LARGE SCALE GENOMIC DNA]</scope>
    <source>
        <strain evidence="2">MAFF 305830</strain>
    </source>
</reference>
<accession>A0A0C3BQY1</accession>
<dbReference type="EMBL" id="KN824277">
    <property type="protein sequence ID" value="KIM33861.1"/>
    <property type="molecule type" value="Genomic_DNA"/>
</dbReference>
<organism evidence="1 2">
    <name type="scientific">Serendipita vermifera MAFF 305830</name>
    <dbReference type="NCBI Taxonomy" id="933852"/>
    <lineage>
        <taxon>Eukaryota</taxon>
        <taxon>Fungi</taxon>
        <taxon>Dikarya</taxon>
        <taxon>Basidiomycota</taxon>
        <taxon>Agaricomycotina</taxon>
        <taxon>Agaricomycetes</taxon>
        <taxon>Sebacinales</taxon>
        <taxon>Serendipitaceae</taxon>
        <taxon>Serendipita</taxon>
    </lineage>
</organism>